<dbReference type="PANTHER" id="PTHR39165">
    <property type="entry name" value="IG HYPOTHETICAL 17883"/>
    <property type="match status" value="1"/>
</dbReference>
<dbReference type="InterPro" id="IPR007403">
    <property type="entry name" value="DUF456"/>
</dbReference>
<dbReference type="PANTHER" id="PTHR39165:SF1">
    <property type="entry name" value="DUF456 DOMAIN-CONTAINING PROTEIN"/>
    <property type="match status" value="1"/>
</dbReference>
<feature type="transmembrane region" description="Helical" evidence="1">
    <location>
        <begin position="89"/>
        <end position="113"/>
    </location>
</feature>
<reference evidence="3" key="1">
    <citation type="journal article" date="2019" name="Int. J. Syst. Evol. Microbiol.">
        <title>The Global Catalogue of Microorganisms (GCM) 10K type strain sequencing project: providing services to taxonomists for standard genome sequencing and annotation.</title>
        <authorList>
            <consortium name="The Broad Institute Genomics Platform"/>
            <consortium name="The Broad Institute Genome Sequencing Center for Infectious Disease"/>
            <person name="Wu L."/>
            <person name="Ma J."/>
        </authorList>
    </citation>
    <scope>NUCLEOTIDE SEQUENCE [LARGE SCALE GENOMIC DNA]</scope>
    <source>
        <strain evidence="3">CGMCC 1.15353</strain>
    </source>
</reference>
<evidence type="ECO:0000313" key="2">
    <source>
        <dbReference type="EMBL" id="GGD22199.1"/>
    </source>
</evidence>
<proteinExistence type="predicted"/>
<feature type="transmembrane region" description="Helical" evidence="1">
    <location>
        <begin position="49"/>
        <end position="69"/>
    </location>
</feature>
<evidence type="ECO:0000313" key="3">
    <source>
        <dbReference type="Proteomes" id="UP000642571"/>
    </source>
</evidence>
<evidence type="ECO:0000256" key="1">
    <source>
        <dbReference type="SAM" id="Phobius"/>
    </source>
</evidence>
<dbReference type="Proteomes" id="UP000642571">
    <property type="component" value="Unassembled WGS sequence"/>
</dbReference>
<dbReference type="RefSeq" id="WP_188655423.1">
    <property type="nucleotide sequence ID" value="NZ_BMIN01000016.1"/>
</dbReference>
<gene>
    <name evidence="2" type="ORF">GCM10011389_32390</name>
</gene>
<accession>A0ABQ1QBL5</accession>
<name>A0ABQ1QBL5_9BACI</name>
<feature type="transmembrane region" description="Helical" evidence="1">
    <location>
        <begin position="5"/>
        <end position="25"/>
    </location>
</feature>
<dbReference type="EMBL" id="BMIN01000016">
    <property type="protein sequence ID" value="GGD22199.1"/>
    <property type="molecule type" value="Genomic_DNA"/>
</dbReference>
<keyword evidence="3" id="KW-1185">Reference proteome</keyword>
<keyword evidence="1" id="KW-0472">Membrane</keyword>
<keyword evidence="1" id="KW-0812">Transmembrane</keyword>
<protein>
    <submittedName>
        <fullName evidence="2">Membrane protein</fullName>
    </submittedName>
</protein>
<dbReference type="Pfam" id="PF04306">
    <property type="entry name" value="DUF456"/>
    <property type="match status" value="1"/>
</dbReference>
<organism evidence="2 3">
    <name type="scientific">Pontibacillus salipaludis</name>
    <dbReference type="NCBI Taxonomy" id="1697394"/>
    <lineage>
        <taxon>Bacteria</taxon>
        <taxon>Bacillati</taxon>
        <taxon>Bacillota</taxon>
        <taxon>Bacilli</taxon>
        <taxon>Bacillales</taxon>
        <taxon>Bacillaceae</taxon>
        <taxon>Pontibacillus</taxon>
    </lineage>
</organism>
<sequence>MDIVWWLIIILSFIFSYVGLVYPVLPSPLFLWISVLVYQFAVNGSELGLWYWITMVVLTIVLLISDIIINSKAVKHYGGTKWGERMAAIGVIIGSFVFPPFGVILVPFIFVFITEYIQKEDLQEALQSSKGAIIGFLGGTLAKFIIQTFIIGWFILNVTLL</sequence>
<keyword evidence="1" id="KW-1133">Transmembrane helix</keyword>
<feature type="transmembrane region" description="Helical" evidence="1">
    <location>
        <begin position="133"/>
        <end position="156"/>
    </location>
</feature>
<comment type="caution">
    <text evidence="2">The sequence shown here is derived from an EMBL/GenBank/DDBJ whole genome shotgun (WGS) entry which is preliminary data.</text>
</comment>